<reference evidence="1 2" key="1">
    <citation type="journal article" date="2014" name="Am. J. Bot.">
        <title>Genome assembly and annotation for red clover (Trifolium pratense; Fabaceae).</title>
        <authorList>
            <person name="Istvanek J."/>
            <person name="Jaros M."/>
            <person name="Krenek A."/>
            <person name="Repkova J."/>
        </authorList>
    </citation>
    <scope>NUCLEOTIDE SEQUENCE [LARGE SCALE GENOMIC DNA]</scope>
    <source>
        <strain evidence="2">cv. Tatra</strain>
        <tissue evidence="1">Young leaves</tissue>
    </source>
</reference>
<reference evidence="1 2" key="2">
    <citation type="journal article" date="2017" name="Front. Plant Sci.">
        <title>Gene Classification and Mining of Molecular Markers Useful in Red Clover (Trifolium pratense) Breeding.</title>
        <authorList>
            <person name="Istvanek J."/>
            <person name="Dluhosova J."/>
            <person name="Dluhos P."/>
            <person name="Patkova L."/>
            <person name="Nedelnik J."/>
            <person name="Repkova J."/>
        </authorList>
    </citation>
    <scope>NUCLEOTIDE SEQUENCE [LARGE SCALE GENOMIC DNA]</scope>
    <source>
        <strain evidence="2">cv. Tatra</strain>
        <tissue evidence="1">Young leaves</tissue>
    </source>
</reference>
<name>A0A2K3KL18_TRIPR</name>
<evidence type="ECO:0000313" key="2">
    <source>
        <dbReference type="Proteomes" id="UP000236291"/>
    </source>
</evidence>
<evidence type="ECO:0000313" key="1">
    <source>
        <dbReference type="EMBL" id="PNX66995.1"/>
    </source>
</evidence>
<proteinExistence type="predicted"/>
<organism evidence="1 2">
    <name type="scientific">Trifolium pratense</name>
    <name type="common">Red clover</name>
    <dbReference type="NCBI Taxonomy" id="57577"/>
    <lineage>
        <taxon>Eukaryota</taxon>
        <taxon>Viridiplantae</taxon>
        <taxon>Streptophyta</taxon>
        <taxon>Embryophyta</taxon>
        <taxon>Tracheophyta</taxon>
        <taxon>Spermatophyta</taxon>
        <taxon>Magnoliopsida</taxon>
        <taxon>eudicotyledons</taxon>
        <taxon>Gunneridae</taxon>
        <taxon>Pentapetalae</taxon>
        <taxon>rosids</taxon>
        <taxon>fabids</taxon>
        <taxon>Fabales</taxon>
        <taxon>Fabaceae</taxon>
        <taxon>Papilionoideae</taxon>
        <taxon>50 kb inversion clade</taxon>
        <taxon>NPAAA clade</taxon>
        <taxon>Hologalegina</taxon>
        <taxon>IRL clade</taxon>
        <taxon>Trifolieae</taxon>
        <taxon>Trifolium</taxon>
    </lineage>
</organism>
<comment type="caution">
    <text evidence="1">The sequence shown here is derived from an EMBL/GenBank/DDBJ whole genome shotgun (WGS) entry which is preliminary data.</text>
</comment>
<dbReference type="EMBL" id="ASHM01202089">
    <property type="protein sequence ID" value="PNX66995.1"/>
    <property type="molecule type" value="Genomic_DNA"/>
</dbReference>
<sequence>GCVGMETILNGIGSCVKSYLVMKNNSCMNSKFYYKAFPFIRIDLTSGGGCRA</sequence>
<dbReference type="AlphaFoldDB" id="A0A2K3KL18"/>
<protein>
    <submittedName>
        <fullName evidence="1">Uncharacterized protein</fullName>
    </submittedName>
</protein>
<feature type="non-terminal residue" evidence="1">
    <location>
        <position position="1"/>
    </location>
</feature>
<dbReference type="Proteomes" id="UP000236291">
    <property type="component" value="Unassembled WGS sequence"/>
</dbReference>
<gene>
    <name evidence="1" type="ORF">L195_g063315</name>
</gene>
<accession>A0A2K3KL18</accession>